<dbReference type="SUPFAM" id="SSF54001">
    <property type="entry name" value="Cysteine proteinases"/>
    <property type="match status" value="2"/>
</dbReference>
<evidence type="ECO:0000313" key="5">
    <source>
        <dbReference type="EMBL" id="QBH22551.1"/>
    </source>
</evidence>
<sequence>MPSSASNPLPQLNFNELPQTWEWWNINGTNFLTVVKNQLVPHYCGSCWSFGSTSSLSDRIKIKRKAKWPDINISPQVLLNCAQSDILQGCKGGYALKAYEWIYHNNITDETCNSYQAKSWTDNIGPQNCTAVTKCMDCDKEEGCKVAKNPKIYAIKAYGKVSGELQMMNEIYQRGPIACGCGTTRAFYNYTEGIFVDTTGVTSLTHDCAVVGWGEENGVKYWLGRNSFGSYWGMKGMFKIIRGVNNLGIETDCSWAEPLDTWTNDIRNKTQTDEQLQKERKKIDQQKKQPILSNKANCSIEQSKDFSFKKLFIKNKFPHADIYSSRDQLPESWDWRDKDGVNYMSWNVNQHVPKYCGSCWAQAALSSIADRVNIMRGNQFPQLALSVQAVLNCKQGGTCNGGLSYDLYEILALQGVPEMTCQVYLSEDPDITDCSPIQNCKNCQGGKDKKCWPQEKYDRWYLLAYGSVSGPDRMKQQIQRYGPITCRIAATLEFDFYDGKGVFSQKLEDPVSKINHAIAVVGWGIENGQEYWIGRNSWGTYWGDFGFFKMKMYEDNLAIEHDCSFGIPKLVY</sequence>
<dbReference type="InterPro" id="IPR000668">
    <property type="entry name" value="Peptidase_C1A_C"/>
</dbReference>
<feature type="domain" description="Peptidase C1A papain C-terminal" evidence="4">
    <location>
        <begin position="17"/>
        <end position="257"/>
    </location>
</feature>
<keyword evidence="3" id="KW-1015">Disulfide bond</keyword>
<dbReference type="SMART" id="SM00645">
    <property type="entry name" value="Pept_C1"/>
    <property type="match status" value="2"/>
</dbReference>
<accession>A0A481SBB3</accession>
<dbReference type="EMBL" id="MH444704">
    <property type="protein sequence ID" value="QBH22551.1"/>
    <property type="molecule type" value="mRNA"/>
</dbReference>
<dbReference type="InterPro" id="IPR025660">
    <property type="entry name" value="Pept_his_AS"/>
</dbReference>
<organism evidence="5">
    <name type="scientific">Philasterides dicentrarchi</name>
    <dbReference type="NCBI Taxonomy" id="282688"/>
    <lineage>
        <taxon>Eukaryota</taxon>
        <taxon>Sar</taxon>
        <taxon>Alveolata</taxon>
        <taxon>Ciliophora</taxon>
        <taxon>Intramacronucleata</taxon>
        <taxon>Oligohymenophorea</taxon>
        <taxon>Scuticociliatia</taxon>
        <taxon>Philasterida</taxon>
        <taxon>Philasteridae</taxon>
        <taxon>Philasterides</taxon>
    </lineage>
</organism>
<dbReference type="FunFam" id="3.90.70.10:FF:000117">
    <property type="entry name" value="Probable papain cysteine protease"/>
    <property type="match status" value="2"/>
</dbReference>
<dbReference type="AlphaFoldDB" id="A0A481SBB3"/>
<protein>
    <submittedName>
        <fullName evidence="5">Cathepsin 36</fullName>
    </submittedName>
</protein>
<dbReference type="Pfam" id="PF00112">
    <property type="entry name" value="Peptidase_C1"/>
    <property type="match status" value="2"/>
</dbReference>
<comment type="similarity">
    <text evidence="1">Belongs to the peptidase C1 family.</text>
</comment>
<evidence type="ECO:0000256" key="1">
    <source>
        <dbReference type="ARBA" id="ARBA00008455"/>
    </source>
</evidence>
<evidence type="ECO:0000256" key="3">
    <source>
        <dbReference type="ARBA" id="ARBA00023157"/>
    </source>
</evidence>
<evidence type="ECO:0000256" key="2">
    <source>
        <dbReference type="ARBA" id="ARBA00023145"/>
    </source>
</evidence>
<dbReference type="GO" id="GO:0008234">
    <property type="term" value="F:cysteine-type peptidase activity"/>
    <property type="evidence" value="ECO:0007669"/>
    <property type="project" value="InterPro"/>
</dbReference>
<dbReference type="PANTHER" id="PTHR12411">
    <property type="entry name" value="CYSTEINE PROTEASE FAMILY C1-RELATED"/>
    <property type="match status" value="1"/>
</dbReference>
<evidence type="ECO:0000259" key="4">
    <source>
        <dbReference type="SMART" id="SM00645"/>
    </source>
</evidence>
<feature type="domain" description="Peptidase C1A papain C-terminal" evidence="4">
    <location>
        <begin position="329"/>
        <end position="567"/>
    </location>
</feature>
<dbReference type="InterPro" id="IPR038765">
    <property type="entry name" value="Papain-like_cys_pep_sf"/>
</dbReference>
<name>A0A481SBB3_9CILI</name>
<dbReference type="InterPro" id="IPR025661">
    <property type="entry name" value="Pept_asp_AS"/>
</dbReference>
<dbReference type="PRINTS" id="PR00705">
    <property type="entry name" value="PAPAIN"/>
</dbReference>
<dbReference type="InterPro" id="IPR013128">
    <property type="entry name" value="Peptidase_C1A"/>
</dbReference>
<reference evidence="5" key="1">
    <citation type="submission" date="2018-06" db="EMBL/GenBank/DDBJ databases">
        <title>Proteases/peptidases in Philasterides dicentrarchi.</title>
        <authorList>
            <person name="Folgueira I."/>
            <person name="deFelipe A."/>
            <person name="Lamas J."/>
            <person name="Leiro J."/>
        </authorList>
    </citation>
    <scope>NUCLEOTIDE SEQUENCE</scope>
</reference>
<dbReference type="Gene3D" id="3.90.70.10">
    <property type="entry name" value="Cysteine proteinases"/>
    <property type="match status" value="2"/>
</dbReference>
<dbReference type="GO" id="GO:0006508">
    <property type="term" value="P:proteolysis"/>
    <property type="evidence" value="ECO:0007669"/>
    <property type="project" value="InterPro"/>
</dbReference>
<keyword evidence="2" id="KW-0865">Zymogen</keyword>
<dbReference type="PROSITE" id="PS00640">
    <property type="entry name" value="THIOL_PROTEASE_ASN"/>
    <property type="match status" value="1"/>
</dbReference>
<dbReference type="PROSITE" id="PS00639">
    <property type="entry name" value="THIOL_PROTEASE_HIS"/>
    <property type="match status" value="1"/>
</dbReference>
<proteinExistence type="evidence at transcript level"/>